<name>A0AA42BVR6_9MICO</name>
<dbReference type="AlphaFoldDB" id="A0AA42BVR6"/>
<keyword evidence="2" id="KW-1185">Reference proteome</keyword>
<evidence type="ECO:0008006" key="3">
    <source>
        <dbReference type="Google" id="ProtNLM"/>
    </source>
</evidence>
<protein>
    <recommendedName>
        <fullName evidence="3">Type IV secretion protein Rhs</fullName>
    </recommendedName>
</protein>
<organism evidence="1 2">
    <name type="scientific">Herbiconiux oxytropis</name>
    <dbReference type="NCBI Taxonomy" id="2970915"/>
    <lineage>
        <taxon>Bacteria</taxon>
        <taxon>Bacillati</taxon>
        <taxon>Actinomycetota</taxon>
        <taxon>Actinomycetes</taxon>
        <taxon>Micrococcales</taxon>
        <taxon>Microbacteriaceae</taxon>
        <taxon>Herbiconiux</taxon>
    </lineage>
</organism>
<dbReference type="Proteomes" id="UP001165587">
    <property type="component" value="Unassembled WGS sequence"/>
</dbReference>
<evidence type="ECO:0000313" key="2">
    <source>
        <dbReference type="Proteomes" id="UP001165587"/>
    </source>
</evidence>
<gene>
    <name evidence="1" type="ORF">N1028_13245</name>
</gene>
<accession>A0AA42BVR6</accession>
<dbReference type="RefSeq" id="WP_259529734.1">
    <property type="nucleotide sequence ID" value="NZ_JANLCK010000007.1"/>
</dbReference>
<comment type="caution">
    <text evidence="1">The sequence shown here is derived from an EMBL/GenBank/DDBJ whole genome shotgun (WGS) entry which is preliminary data.</text>
</comment>
<dbReference type="EMBL" id="JANLCK010000007">
    <property type="protein sequence ID" value="MCS5726859.1"/>
    <property type="molecule type" value="Genomic_DNA"/>
</dbReference>
<evidence type="ECO:0000313" key="1">
    <source>
        <dbReference type="EMBL" id="MCS5726859.1"/>
    </source>
</evidence>
<sequence length="79" mass="8656">MARKKRIDPMNPFSGKPGFINNLNRIVYRYAGPAQVGIGRAEAPYVPPADPRCPLCGAPMAAHEIDRTGERTQLHCPTP</sequence>
<proteinExistence type="predicted"/>
<reference evidence="1" key="1">
    <citation type="submission" date="2022-08" db="EMBL/GenBank/DDBJ databases">
        <authorList>
            <person name="Deng Y."/>
            <person name="Han X.-F."/>
            <person name="Zhang Y.-Q."/>
        </authorList>
    </citation>
    <scope>NUCLEOTIDE SEQUENCE</scope>
    <source>
        <strain evidence="1">CPCC 203407</strain>
    </source>
</reference>